<evidence type="ECO:0000313" key="2">
    <source>
        <dbReference type="EMBL" id="KAK7466528.1"/>
    </source>
</evidence>
<feature type="region of interest" description="Disordered" evidence="1">
    <location>
        <begin position="16"/>
        <end position="35"/>
    </location>
</feature>
<sequence length="95" mass="10612">MCDLWRSLLTTAVDKSRRTQPRCSLSRAANRSPPYIRRRARKEPKRAVRFEAARGGGGGGARGVRRPLEAKGPMWAVGEAEQVAMERAVFIDFGR</sequence>
<proteinExistence type="predicted"/>
<name>A0ABD0J926_9CAEN</name>
<dbReference type="AlphaFoldDB" id="A0ABD0J926"/>
<feature type="non-terminal residue" evidence="2">
    <location>
        <position position="95"/>
    </location>
</feature>
<organism evidence="2 3">
    <name type="scientific">Batillaria attramentaria</name>
    <dbReference type="NCBI Taxonomy" id="370345"/>
    <lineage>
        <taxon>Eukaryota</taxon>
        <taxon>Metazoa</taxon>
        <taxon>Spiralia</taxon>
        <taxon>Lophotrochozoa</taxon>
        <taxon>Mollusca</taxon>
        <taxon>Gastropoda</taxon>
        <taxon>Caenogastropoda</taxon>
        <taxon>Sorbeoconcha</taxon>
        <taxon>Cerithioidea</taxon>
        <taxon>Batillariidae</taxon>
        <taxon>Batillaria</taxon>
    </lineage>
</organism>
<comment type="caution">
    <text evidence="2">The sequence shown here is derived from an EMBL/GenBank/DDBJ whole genome shotgun (WGS) entry which is preliminary data.</text>
</comment>
<gene>
    <name evidence="2" type="ORF">BaRGS_00037378</name>
</gene>
<protein>
    <submittedName>
        <fullName evidence="2">Uncharacterized protein</fullName>
    </submittedName>
</protein>
<evidence type="ECO:0000256" key="1">
    <source>
        <dbReference type="SAM" id="MobiDB-lite"/>
    </source>
</evidence>
<dbReference type="EMBL" id="JACVVK020000557">
    <property type="protein sequence ID" value="KAK7466528.1"/>
    <property type="molecule type" value="Genomic_DNA"/>
</dbReference>
<reference evidence="2 3" key="1">
    <citation type="journal article" date="2023" name="Sci. Data">
        <title>Genome assembly of the Korean intertidal mud-creeper Batillaria attramentaria.</title>
        <authorList>
            <person name="Patra A.K."/>
            <person name="Ho P.T."/>
            <person name="Jun S."/>
            <person name="Lee S.J."/>
            <person name="Kim Y."/>
            <person name="Won Y.J."/>
        </authorList>
    </citation>
    <scope>NUCLEOTIDE SEQUENCE [LARGE SCALE GENOMIC DNA]</scope>
    <source>
        <strain evidence="2">Wonlab-2016</strain>
    </source>
</reference>
<evidence type="ECO:0000313" key="3">
    <source>
        <dbReference type="Proteomes" id="UP001519460"/>
    </source>
</evidence>
<keyword evidence="3" id="KW-1185">Reference proteome</keyword>
<dbReference type="Proteomes" id="UP001519460">
    <property type="component" value="Unassembled WGS sequence"/>
</dbReference>
<accession>A0ABD0J926</accession>